<dbReference type="EMBL" id="LTAZ01000004">
    <property type="protein sequence ID" value="KYH26489.1"/>
    <property type="molecule type" value="Genomic_DNA"/>
</dbReference>
<evidence type="ECO:0000313" key="8">
    <source>
        <dbReference type="Proteomes" id="UP000075321"/>
    </source>
</evidence>
<sequence length="332" mass="35047">MDVSRGFMLVVIGALGGLSLAIVWPFRQYLLLAVLIAYLLTPIYRRLAPVTGETGGALVLMGGATGAVILPFAALVSFVASDAFDLAQRLSDSDIDLGEAEAVIADATGREVDLSTTLGTAGENFASVLVGSASDLVGVFTHAVIGITLSAFLLFFFLRDGRYFTEWLFEVTPLPDVVLEELSSNVDDLMWAVLVGHVLVSAIQGLLAGIGLAVTGIPNAVFWTLVMMLLALLPVVGAFLVWGPAAVYLVVLGNSVAGGALFLYGVTVVGFSDNYLRSILVDRRAQLNPATIMLGVVGGLYLLGVMGLFFGPVIVGAFKIAIETFDTYYVDR</sequence>
<protein>
    <submittedName>
        <fullName evidence="7">Putative inner membrane protein</fullName>
    </submittedName>
</protein>
<accession>A0A151AFP7</accession>
<feature type="transmembrane region" description="Helical" evidence="6">
    <location>
        <begin position="57"/>
        <end position="80"/>
    </location>
</feature>
<dbReference type="RefSeq" id="WP_245634052.1">
    <property type="nucleotide sequence ID" value="NZ_LTAZ01000004.1"/>
</dbReference>
<organism evidence="7 8">
    <name type="scientific">Halalkalicoccus paucihalophilus</name>
    <dbReference type="NCBI Taxonomy" id="1008153"/>
    <lineage>
        <taxon>Archaea</taxon>
        <taxon>Methanobacteriati</taxon>
        <taxon>Methanobacteriota</taxon>
        <taxon>Stenosarchaea group</taxon>
        <taxon>Halobacteria</taxon>
        <taxon>Halobacteriales</taxon>
        <taxon>Halococcaceae</taxon>
        <taxon>Halalkalicoccus</taxon>
    </lineage>
</organism>
<comment type="subcellular location">
    <subcellularLocation>
        <location evidence="1">Membrane</location>
        <topology evidence="1">Multi-pass membrane protein</topology>
    </subcellularLocation>
</comment>
<dbReference type="PATRIC" id="fig|1008153.3.peg.1608"/>
<feature type="transmembrane region" description="Helical" evidence="6">
    <location>
        <begin position="248"/>
        <end position="271"/>
    </location>
</feature>
<feature type="transmembrane region" description="Helical" evidence="6">
    <location>
        <begin position="136"/>
        <end position="158"/>
    </location>
</feature>
<feature type="transmembrane region" description="Helical" evidence="6">
    <location>
        <begin position="292"/>
        <end position="322"/>
    </location>
</feature>
<feature type="transmembrane region" description="Helical" evidence="6">
    <location>
        <begin position="189"/>
        <end position="214"/>
    </location>
</feature>
<evidence type="ECO:0000256" key="3">
    <source>
        <dbReference type="ARBA" id="ARBA00022692"/>
    </source>
</evidence>
<keyword evidence="4 6" id="KW-1133">Transmembrane helix</keyword>
<dbReference type="PANTHER" id="PTHR21716:SF4">
    <property type="entry name" value="TRANSMEMBRANE PROTEIN 245"/>
    <property type="match status" value="1"/>
</dbReference>
<dbReference type="Pfam" id="PF01594">
    <property type="entry name" value="AI-2E_transport"/>
    <property type="match status" value="1"/>
</dbReference>
<feature type="transmembrane region" description="Helical" evidence="6">
    <location>
        <begin position="29"/>
        <end position="45"/>
    </location>
</feature>
<feature type="transmembrane region" description="Helical" evidence="6">
    <location>
        <begin position="6"/>
        <end position="24"/>
    </location>
</feature>
<evidence type="ECO:0000256" key="6">
    <source>
        <dbReference type="SAM" id="Phobius"/>
    </source>
</evidence>
<dbReference type="InterPro" id="IPR002549">
    <property type="entry name" value="AI-2E-like"/>
</dbReference>
<evidence type="ECO:0000256" key="1">
    <source>
        <dbReference type="ARBA" id="ARBA00004141"/>
    </source>
</evidence>
<reference evidence="7 8" key="1">
    <citation type="submission" date="2016-02" db="EMBL/GenBank/DDBJ databases">
        <title>Genome sequence of Halalkalicoccus paucihalophilus DSM 24557.</title>
        <authorList>
            <person name="Poehlein A."/>
            <person name="Daniel R."/>
        </authorList>
    </citation>
    <scope>NUCLEOTIDE SEQUENCE [LARGE SCALE GENOMIC DNA]</scope>
    <source>
        <strain evidence="7 8">DSM 24557</strain>
    </source>
</reference>
<evidence type="ECO:0000256" key="4">
    <source>
        <dbReference type="ARBA" id="ARBA00022989"/>
    </source>
</evidence>
<gene>
    <name evidence="7" type="ORF">HAPAU_15870</name>
</gene>
<comment type="similarity">
    <text evidence="2">Belongs to the autoinducer-2 exporter (AI-2E) (TC 2.A.86) family.</text>
</comment>
<keyword evidence="3 6" id="KW-0812">Transmembrane</keyword>
<keyword evidence="8" id="KW-1185">Reference proteome</keyword>
<dbReference type="Proteomes" id="UP000075321">
    <property type="component" value="Unassembled WGS sequence"/>
</dbReference>
<name>A0A151AFP7_9EURY</name>
<evidence type="ECO:0000313" key="7">
    <source>
        <dbReference type="EMBL" id="KYH26489.1"/>
    </source>
</evidence>
<dbReference type="AlphaFoldDB" id="A0A151AFP7"/>
<proteinExistence type="inferred from homology"/>
<keyword evidence="5 6" id="KW-0472">Membrane</keyword>
<evidence type="ECO:0000256" key="5">
    <source>
        <dbReference type="ARBA" id="ARBA00023136"/>
    </source>
</evidence>
<feature type="transmembrane region" description="Helical" evidence="6">
    <location>
        <begin position="221"/>
        <end position="242"/>
    </location>
</feature>
<dbReference type="PANTHER" id="PTHR21716">
    <property type="entry name" value="TRANSMEMBRANE PROTEIN"/>
    <property type="match status" value="1"/>
</dbReference>
<evidence type="ECO:0000256" key="2">
    <source>
        <dbReference type="ARBA" id="ARBA00009773"/>
    </source>
</evidence>
<dbReference type="GO" id="GO:0016020">
    <property type="term" value="C:membrane"/>
    <property type="evidence" value="ECO:0007669"/>
    <property type="project" value="UniProtKB-SubCell"/>
</dbReference>
<comment type="caution">
    <text evidence="7">The sequence shown here is derived from an EMBL/GenBank/DDBJ whole genome shotgun (WGS) entry which is preliminary data.</text>
</comment>